<dbReference type="InterPro" id="IPR016067">
    <property type="entry name" value="S-AdoMet_deCO2ase_core"/>
</dbReference>
<keyword evidence="8" id="KW-0704">Schiff base</keyword>
<name>A0ABX8V487_9BACT</name>
<evidence type="ECO:0000313" key="10">
    <source>
        <dbReference type="EMBL" id="QYF48275.1"/>
    </source>
</evidence>
<evidence type="ECO:0000256" key="6">
    <source>
        <dbReference type="ARBA" id="ARBA00023145"/>
    </source>
</evidence>
<dbReference type="EMBL" id="CP075587">
    <property type="protein sequence ID" value="QYF48275.1"/>
    <property type="molecule type" value="Genomic_DNA"/>
</dbReference>
<keyword evidence="3" id="KW-0068">Autocatalytic cleavage</keyword>
<evidence type="ECO:0000256" key="3">
    <source>
        <dbReference type="ARBA" id="ARBA00022813"/>
    </source>
</evidence>
<evidence type="ECO:0000256" key="7">
    <source>
        <dbReference type="ARBA" id="ARBA00023239"/>
    </source>
</evidence>
<dbReference type="Gene3D" id="3.60.90.10">
    <property type="entry name" value="S-adenosylmethionine decarboxylase"/>
    <property type="match status" value="1"/>
</dbReference>
<keyword evidence="5" id="KW-0620">Polyamine biosynthesis</keyword>
<evidence type="ECO:0000256" key="2">
    <source>
        <dbReference type="ARBA" id="ARBA00022793"/>
    </source>
</evidence>
<dbReference type="PANTHER" id="PTHR33866">
    <property type="entry name" value="S-ADENOSYLMETHIONINE DECARBOXYLASE PROENZYME"/>
    <property type="match status" value="1"/>
</dbReference>
<dbReference type="EC" id="4.1.1.50" evidence="10"/>
<dbReference type="RefSeq" id="WP_215217473.1">
    <property type="nucleotide sequence ID" value="NZ_CP075587.1"/>
</dbReference>
<keyword evidence="7 10" id="KW-0456">Lyase</keyword>
<sequence>MKNALHECITACEATLLHLHRFEPSGGISGIALLAESHKSIHSWPEKKYAAIDLLIDFLHNPLF</sequence>
<keyword evidence="9" id="KW-0670">Pyruvate</keyword>
<organism evidence="10 11">
    <name type="scientific">Candidatus Rhabdochlamydia oedothoracis</name>
    <dbReference type="NCBI Taxonomy" id="2720720"/>
    <lineage>
        <taxon>Bacteria</taxon>
        <taxon>Pseudomonadati</taxon>
        <taxon>Chlamydiota</taxon>
        <taxon>Chlamydiia</taxon>
        <taxon>Parachlamydiales</taxon>
        <taxon>Candidatus Rhabdochlamydiaceae</taxon>
        <taxon>Candidatus Rhabdochlamydia</taxon>
    </lineage>
</organism>
<dbReference type="Pfam" id="PF02675">
    <property type="entry name" value="AdoMet_dc"/>
    <property type="match status" value="1"/>
</dbReference>
<evidence type="ECO:0000256" key="4">
    <source>
        <dbReference type="ARBA" id="ARBA00023066"/>
    </source>
</evidence>
<keyword evidence="2" id="KW-0210">Decarboxylase</keyword>
<evidence type="ECO:0000256" key="1">
    <source>
        <dbReference type="ARBA" id="ARBA00001928"/>
    </source>
</evidence>
<evidence type="ECO:0000256" key="9">
    <source>
        <dbReference type="ARBA" id="ARBA00023317"/>
    </source>
</evidence>
<evidence type="ECO:0000313" key="11">
    <source>
        <dbReference type="Proteomes" id="UP000826014"/>
    </source>
</evidence>
<accession>A0ABX8V487</accession>
<keyword evidence="6" id="KW-0865">Zymogen</keyword>
<comment type="cofactor">
    <cofactor evidence="1">
        <name>pyruvate</name>
        <dbReference type="ChEBI" id="CHEBI:15361"/>
    </cofactor>
</comment>
<protein>
    <submittedName>
        <fullName evidence="10">S-adenosylmethionine decarboxylase proenzyme</fullName>
        <ecNumber evidence="10">4.1.1.50</ecNumber>
    </submittedName>
</protein>
<dbReference type="Proteomes" id="UP000826014">
    <property type="component" value="Chromosome"/>
</dbReference>
<dbReference type="PANTHER" id="PTHR33866:SF2">
    <property type="entry name" value="S-ADENOSYLMETHIONINE DECARBOXYLASE PROENZYME"/>
    <property type="match status" value="1"/>
</dbReference>
<dbReference type="InterPro" id="IPR003826">
    <property type="entry name" value="AdoMetDC_fam_prok"/>
</dbReference>
<keyword evidence="4" id="KW-0745">Spermidine biosynthesis</keyword>
<proteinExistence type="predicted"/>
<evidence type="ECO:0000256" key="8">
    <source>
        <dbReference type="ARBA" id="ARBA00023270"/>
    </source>
</evidence>
<reference evidence="10 11" key="1">
    <citation type="journal article" date="2022" name="bioRxiv">
        <title>Ecology and evolution of chlamydial symbionts of arthropods.</title>
        <authorList>
            <person name="Halter T."/>
            <person name="Koestlbacher S."/>
            <person name="Collingro A."/>
            <person name="Sixt B.S."/>
            <person name="Toenshoff E.R."/>
            <person name="Hendrickx F."/>
            <person name="Kostanjsek R."/>
            <person name="Horn M."/>
        </authorList>
    </citation>
    <scope>NUCLEOTIDE SEQUENCE [LARGE SCALE GENOMIC DNA]</scope>
    <source>
        <strain evidence="10">W744xW776</strain>
    </source>
</reference>
<dbReference type="GO" id="GO:0004014">
    <property type="term" value="F:adenosylmethionine decarboxylase activity"/>
    <property type="evidence" value="ECO:0007669"/>
    <property type="project" value="UniProtKB-EC"/>
</dbReference>
<gene>
    <name evidence="10" type="ORF">RHABOEDO_000402</name>
</gene>
<dbReference type="SUPFAM" id="SSF56276">
    <property type="entry name" value="S-adenosylmethionine decarboxylase"/>
    <property type="match status" value="1"/>
</dbReference>
<evidence type="ECO:0000256" key="5">
    <source>
        <dbReference type="ARBA" id="ARBA00023115"/>
    </source>
</evidence>
<keyword evidence="11" id="KW-1185">Reference proteome</keyword>